<comment type="caution">
    <text evidence="1">The sequence shown here is derived from an EMBL/GenBank/DDBJ whole genome shotgun (WGS) entry which is preliminary data.</text>
</comment>
<evidence type="ECO:0000313" key="2">
    <source>
        <dbReference type="Proteomes" id="UP001597211"/>
    </source>
</evidence>
<name>A0ABW3SIS0_9BACL</name>
<sequence length="49" mass="5584">MFNNFLRTNKIAMWLLTVIRVYLGYQWIEAGYHKLTGGFDAAGFLTGAI</sequence>
<gene>
    <name evidence="1" type="ORF">ACFQ2Z_22255</name>
</gene>
<keyword evidence="2" id="KW-1185">Reference proteome</keyword>
<reference evidence="2" key="1">
    <citation type="journal article" date="2019" name="Int. J. Syst. Evol. Microbiol.">
        <title>The Global Catalogue of Microorganisms (GCM) 10K type strain sequencing project: providing services to taxonomists for standard genome sequencing and annotation.</title>
        <authorList>
            <consortium name="The Broad Institute Genomics Platform"/>
            <consortium name="The Broad Institute Genome Sequencing Center for Infectious Disease"/>
            <person name="Wu L."/>
            <person name="Ma J."/>
        </authorList>
    </citation>
    <scope>NUCLEOTIDE SEQUENCE [LARGE SCALE GENOMIC DNA]</scope>
    <source>
        <strain evidence="2">CCUG 48216</strain>
    </source>
</reference>
<feature type="non-terminal residue" evidence="1">
    <location>
        <position position="49"/>
    </location>
</feature>
<dbReference type="EMBL" id="JBHTKZ010000066">
    <property type="protein sequence ID" value="MFD1184062.1"/>
    <property type="molecule type" value="Genomic_DNA"/>
</dbReference>
<organism evidence="1 2">
    <name type="scientific">Paenibacillus timonensis</name>
    <dbReference type="NCBI Taxonomy" id="225915"/>
    <lineage>
        <taxon>Bacteria</taxon>
        <taxon>Bacillati</taxon>
        <taxon>Bacillota</taxon>
        <taxon>Bacilli</taxon>
        <taxon>Bacillales</taxon>
        <taxon>Paenibacillaceae</taxon>
        <taxon>Paenibacillus</taxon>
    </lineage>
</organism>
<accession>A0ABW3SIS0</accession>
<evidence type="ECO:0000313" key="1">
    <source>
        <dbReference type="EMBL" id="MFD1184062.1"/>
    </source>
</evidence>
<protein>
    <submittedName>
        <fullName evidence="1">Crp/Fnr family transcriptional regulator</fullName>
    </submittedName>
</protein>
<proteinExistence type="predicted"/>
<dbReference type="Proteomes" id="UP001597211">
    <property type="component" value="Unassembled WGS sequence"/>
</dbReference>